<keyword evidence="5" id="KW-0175">Coiled coil</keyword>
<dbReference type="PANTHER" id="PTHR19375">
    <property type="entry name" value="HEAT SHOCK PROTEIN 70KDA"/>
    <property type="match status" value="1"/>
</dbReference>
<dbReference type="FunFam" id="2.60.34.10:FF:000012">
    <property type="entry name" value="Heat shock 70 kDa protein"/>
    <property type="match status" value="1"/>
</dbReference>
<dbReference type="Pfam" id="PF00012">
    <property type="entry name" value="HSP70"/>
    <property type="match status" value="1"/>
</dbReference>
<comment type="caution">
    <text evidence="6">The sequence shown here is derived from an EMBL/GenBank/DDBJ whole genome shotgun (WGS) entry which is preliminary data.</text>
</comment>
<feature type="coiled-coil region" evidence="5">
    <location>
        <begin position="521"/>
        <end position="548"/>
    </location>
</feature>
<gene>
    <name evidence="6" type="ORF">LUZ62_056053</name>
</gene>
<dbReference type="PROSITE" id="PS01036">
    <property type="entry name" value="HSP70_3"/>
    <property type="match status" value="1"/>
</dbReference>
<dbReference type="InterPro" id="IPR043129">
    <property type="entry name" value="ATPase_NBD"/>
</dbReference>
<organism evidence="6 7">
    <name type="scientific">Rhynchospora pubera</name>
    <dbReference type="NCBI Taxonomy" id="906938"/>
    <lineage>
        <taxon>Eukaryota</taxon>
        <taxon>Viridiplantae</taxon>
        <taxon>Streptophyta</taxon>
        <taxon>Embryophyta</taxon>
        <taxon>Tracheophyta</taxon>
        <taxon>Spermatophyta</taxon>
        <taxon>Magnoliopsida</taxon>
        <taxon>Liliopsida</taxon>
        <taxon>Poales</taxon>
        <taxon>Cyperaceae</taxon>
        <taxon>Cyperoideae</taxon>
        <taxon>Rhynchosporeae</taxon>
        <taxon>Rhynchospora</taxon>
    </lineage>
</organism>
<protein>
    <submittedName>
        <fullName evidence="6">Heat shock 70 kDa protein</fullName>
    </submittedName>
</protein>
<dbReference type="Gene3D" id="3.30.30.30">
    <property type="match status" value="1"/>
</dbReference>
<dbReference type="Proteomes" id="UP001140206">
    <property type="component" value="Chromosome 3"/>
</dbReference>
<dbReference type="InterPro" id="IPR029048">
    <property type="entry name" value="HSP70_C_sf"/>
</dbReference>
<dbReference type="EMBL" id="JAMFTS010000003">
    <property type="protein sequence ID" value="KAJ4771796.1"/>
    <property type="molecule type" value="Genomic_DNA"/>
</dbReference>
<comment type="similarity">
    <text evidence="1 4">Belongs to the heat shock protein 70 family.</text>
</comment>
<reference evidence="6" key="1">
    <citation type="submission" date="2022-08" db="EMBL/GenBank/DDBJ databases">
        <authorList>
            <person name="Marques A."/>
        </authorList>
    </citation>
    <scope>NUCLEOTIDE SEQUENCE</scope>
    <source>
        <strain evidence="6">RhyPub2mFocal</strain>
        <tissue evidence="6">Leaves</tissue>
    </source>
</reference>
<proteinExistence type="inferred from homology"/>
<dbReference type="InterPro" id="IPR018181">
    <property type="entry name" value="Heat_shock_70_CS"/>
</dbReference>
<dbReference type="Gene3D" id="1.20.1270.10">
    <property type="match status" value="1"/>
</dbReference>
<evidence type="ECO:0000313" key="6">
    <source>
        <dbReference type="EMBL" id="KAJ4771796.1"/>
    </source>
</evidence>
<keyword evidence="7" id="KW-1185">Reference proteome</keyword>
<dbReference type="Gene3D" id="3.90.640.10">
    <property type="entry name" value="Actin, Chain A, domain 4"/>
    <property type="match status" value="1"/>
</dbReference>
<dbReference type="SUPFAM" id="SSF100934">
    <property type="entry name" value="Heat shock protein 70kD (HSP70), C-terminal subdomain"/>
    <property type="match status" value="1"/>
</dbReference>
<dbReference type="PROSITE" id="PS00297">
    <property type="entry name" value="HSP70_1"/>
    <property type="match status" value="1"/>
</dbReference>
<dbReference type="PRINTS" id="PR00301">
    <property type="entry name" value="HEATSHOCK70"/>
</dbReference>
<keyword evidence="6" id="KW-0346">Stress response</keyword>
<evidence type="ECO:0000256" key="1">
    <source>
        <dbReference type="ARBA" id="ARBA00007381"/>
    </source>
</evidence>
<dbReference type="InterPro" id="IPR029047">
    <property type="entry name" value="HSP70_peptide-bd_sf"/>
</dbReference>
<evidence type="ECO:0000313" key="7">
    <source>
        <dbReference type="Proteomes" id="UP001140206"/>
    </source>
</evidence>
<dbReference type="Gene3D" id="2.60.34.10">
    <property type="entry name" value="Substrate Binding Domain Of DNAk, Chain A, domain 1"/>
    <property type="match status" value="1"/>
</dbReference>
<dbReference type="Gene3D" id="3.30.420.40">
    <property type="match status" value="2"/>
</dbReference>
<accession>A0AAV8DY32</accession>
<evidence type="ECO:0000256" key="3">
    <source>
        <dbReference type="ARBA" id="ARBA00022840"/>
    </source>
</evidence>
<name>A0AAV8DY32_9POAL</name>
<keyword evidence="2 4" id="KW-0547">Nucleotide-binding</keyword>
<dbReference type="SUPFAM" id="SSF100920">
    <property type="entry name" value="Heat shock protein 70kD (HSP70), peptide-binding domain"/>
    <property type="match status" value="1"/>
</dbReference>
<dbReference type="FunFam" id="3.90.640.10:FF:000002">
    <property type="entry name" value="Heat shock 70 kDa"/>
    <property type="match status" value="1"/>
</dbReference>
<dbReference type="GO" id="GO:0140662">
    <property type="term" value="F:ATP-dependent protein folding chaperone"/>
    <property type="evidence" value="ECO:0007669"/>
    <property type="project" value="InterPro"/>
</dbReference>
<dbReference type="FunFam" id="3.30.420.40:FF:000026">
    <property type="entry name" value="Heat shock protein 70"/>
    <property type="match status" value="1"/>
</dbReference>
<dbReference type="GO" id="GO:0005524">
    <property type="term" value="F:ATP binding"/>
    <property type="evidence" value="ECO:0007669"/>
    <property type="project" value="UniProtKB-KW"/>
</dbReference>
<dbReference type="SUPFAM" id="SSF53067">
    <property type="entry name" value="Actin-like ATPase domain"/>
    <property type="match status" value="2"/>
</dbReference>
<dbReference type="PROSITE" id="PS00329">
    <property type="entry name" value="HSP70_2"/>
    <property type="match status" value="1"/>
</dbReference>
<dbReference type="CDD" id="cd24028">
    <property type="entry name" value="ASKHA_NBD_HSP70_HSPA1-like"/>
    <property type="match status" value="1"/>
</dbReference>
<evidence type="ECO:0000256" key="4">
    <source>
        <dbReference type="RuleBase" id="RU003322"/>
    </source>
</evidence>
<keyword evidence="3 4" id="KW-0067">ATP-binding</keyword>
<dbReference type="AlphaFoldDB" id="A0AAV8DY32"/>
<dbReference type="InterPro" id="IPR013126">
    <property type="entry name" value="Hsp_70_fam"/>
</dbReference>
<evidence type="ECO:0000256" key="2">
    <source>
        <dbReference type="ARBA" id="ARBA00022741"/>
    </source>
</evidence>
<dbReference type="FunFam" id="3.30.30.30:FF:000001">
    <property type="entry name" value="heat shock 70 kDa protein-like"/>
    <property type="match status" value="1"/>
</dbReference>
<sequence>MKAEKVAPAIGIDLGTTYSCVAVWEDDHVEIITNDQGNRTTPSYVSFTKEERLVGETAFNNAAMDPTNTIFGVKRLIGRCFSDPIVKEDIKLWPFRVVAGAKNRPKIVVKYKGQKKNFFAEEISSMVLLKMKQIAETYFGCTVHDAVITVPAYFNDSQRRATKDAGVIAGFNVKRIMDEPTAAALAYGFHKIKDYSRPQNVFVFDLGGGTFDVSLVNICGGHFEVKATAGDTHLGGEHFDNRVLNYFVDEFQRKCKKDIKDNSRALKRLRSACERAKRALTANTETYVQVDCLYQGIDFSSELTRDRFDELNEDLFTKCIELTGQCLRDANVNKSDVDIIVLVGGSSRIPRVQKLLEEYFGDKKLHRNINQDEAVAYGAAIQAAKLSGSGCDTINKIVLTDVTPLSLGFGLVGDVMSVVVPRNTPIPTKQVAEFTTVKDGQSSVLFLVYEGERLKASSNHLLGEFEIFGISPAPRRVPKIDVWFEIDEDGILNVSGTERDSGKMSKIKINKDESWLRKDEIAKMIKTLENYKVEEEKYKKRVDAWTKLDDYVYEMSKTLRNQELVSLIPQSVRKKIEDEICKASSWLDIDEVPAVKVSKSKLLELKQICEPIVAKKNK</sequence>
<evidence type="ECO:0000256" key="5">
    <source>
        <dbReference type="SAM" id="Coils"/>
    </source>
</evidence>